<dbReference type="PANTHER" id="PTHR43298">
    <property type="entry name" value="MULTIDRUG RESISTANCE PROTEIN NORM-RELATED"/>
    <property type="match status" value="1"/>
</dbReference>
<feature type="transmembrane region" description="Helical" evidence="2">
    <location>
        <begin position="66"/>
        <end position="92"/>
    </location>
</feature>
<evidence type="ECO:0000313" key="4">
    <source>
        <dbReference type="Proteomes" id="UP000030762"/>
    </source>
</evidence>
<keyword evidence="2" id="KW-0472">Membrane</keyword>
<feature type="transmembrane region" description="Helical" evidence="2">
    <location>
        <begin position="29"/>
        <end position="54"/>
    </location>
</feature>
<dbReference type="OMA" id="NIASWAI"/>
<dbReference type="PANTHER" id="PTHR43298:SF2">
    <property type="entry name" value="FMN_FAD EXPORTER YEEO-RELATED"/>
    <property type="match status" value="1"/>
</dbReference>
<keyword evidence="2" id="KW-1133">Transmembrane helix</keyword>
<dbReference type="OrthoDB" id="10479891at2759"/>
<keyword evidence="4" id="KW-1185">Reference proteome</keyword>
<evidence type="ECO:0000256" key="2">
    <source>
        <dbReference type="SAM" id="Phobius"/>
    </source>
</evidence>
<sequence>MRDRHVYVFCARIAATETPIFGLWTSDPAVLDLCAGAIIPFSICIGLIFFRFLLSSSANAVQLSRYALLVNNAGAWLVYIPLSYVCVVHLGWALHGYWMANALGELVKIVLLVWRLARKDWTVTTRTVVAGLQRMESAL</sequence>
<dbReference type="InParanoid" id="T0RBM6"/>
<gene>
    <name evidence="3" type="ORF">SDRG_15269</name>
</gene>
<proteinExistence type="predicted"/>
<keyword evidence="1" id="KW-0813">Transport</keyword>
<feature type="transmembrane region" description="Helical" evidence="2">
    <location>
        <begin position="98"/>
        <end position="117"/>
    </location>
</feature>
<evidence type="ECO:0000313" key="3">
    <source>
        <dbReference type="EMBL" id="EQC26937.1"/>
    </source>
</evidence>
<dbReference type="GO" id="GO:0005886">
    <property type="term" value="C:plasma membrane"/>
    <property type="evidence" value="ECO:0007669"/>
    <property type="project" value="TreeGrafter"/>
</dbReference>
<accession>T0RBM6</accession>
<dbReference type="Proteomes" id="UP000030762">
    <property type="component" value="Unassembled WGS sequence"/>
</dbReference>
<evidence type="ECO:0008006" key="5">
    <source>
        <dbReference type="Google" id="ProtNLM"/>
    </source>
</evidence>
<dbReference type="EMBL" id="JH767218">
    <property type="protein sequence ID" value="EQC26937.1"/>
    <property type="molecule type" value="Genomic_DNA"/>
</dbReference>
<name>T0RBM6_SAPDV</name>
<dbReference type="InterPro" id="IPR050222">
    <property type="entry name" value="MATE_MdtK"/>
</dbReference>
<dbReference type="AlphaFoldDB" id="T0RBM6"/>
<dbReference type="GeneID" id="19955996"/>
<dbReference type="RefSeq" id="XP_008619658.1">
    <property type="nucleotide sequence ID" value="XM_008621436.1"/>
</dbReference>
<dbReference type="VEuPathDB" id="FungiDB:SDRG_15269"/>
<evidence type="ECO:0000256" key="1">
    <source>
        <dbReference type="ARBA" id="ARBA00022448"/>
    </source>
</evidence>
<reference evidence="3 4" key="1">
    <citation type="submission" date="2012-04" db="EMBL/GenBank/DDBJ databases">
        <title>The Genome Sequence of Saprolegnia declina VS20.</title>
        <authorList>
            <consortium name="The Broad Institute Genome Sequencing Platform"/>
            <person name="Russ C."/>
            <person name="Nusbaum C."/>
            <person name="Tyler B."/>
            <person name="van West P."/>
            <person name="Dieguez-Uribeondo J."/>
            <person name="de Bruijn I."/>
            <person name="Tripathy S."/>
            <person name="Jiang R."/>
            <person name="Young S.K."/>
            <person name="Zeng Q."/>
            <person name="Gargeya S."/>
            <person name="Fitzgerald M."/>
            <person name="Haas B."/>
            <person name="Abouelleil A."/>
            <person name="Alvarado L."/>
            <person name="Arachchi H.M."/>
            <person name="Berlin A."/>
            <person name="Chapman S.B."/>
            <person name="Goldberg J."/>
            <person name="Griggs A."/>
            <person name="Gujja S."/>
            <person name="Hansen M."/>
            <person name="Howarth C."/>
            <person name="Imamovic A."/>
            <person name="Larimer J."/>
            <person name="McCowen C."/>
            <person name="Montmayeur A."/>
            <person name="Murphy C."/>
            <person name="Neiman D."/>
            <person name="Pearson M."/>
            <person name="Priest M."/>
            <person name="Roberts A."/>
            <person name="Saif S."/>
            <person name="Shea T."/>
            <person name="Sisk P."/>
            <person name="Sykes S."/>
            <person name="Wortman J."/>
            <person name="Nusbaum C."/>
            <person name="Birren B."/>
        </authorList>
    </citation>
    <scope>NUCLEOTIDE SEQUENCE [LARGE SCALE GENOMIC DNA]</scope>
    <source>
        <strain evidence="3 4">VS20</strain>
    </source>
</reference>
<dbReference type="STRING" id="1156394.T0RBM6"/>
<keyword evidence="2" id="KW-0812">Transmembrane</keyword>
<protein>
    <recommendedName>
        <fullName evidence="5">Polysaccharide biosynthesis protein C-terminal domain-containing protein</fullName>
    </recommendedName>
</protein>
<dbReference type="eggNOG" id="ENOG502SW80">
    <property type="taxonomic scope" value="Eukaryota"/>
</dbReference>
<organism evidence="3 4">
    <name type="scientific">Saprolegnia diclina (strain VS20)</name>
    <dbReference type="NCBI Taxonomy" id="1156394"/>
    <lineage>
        <taxon>Eukaryota</taxon>
        <taxon>Sar</taxon>
        <taxon>Stramenopiles</taxon>
        <taxon>Oomycota</taxon>
        <taxon>Saprolegniomycetes</taxon>
        <taxon>Saprolegniales</taxon>
        <taxon>Saprolegniaceae</taxon>
        <taxon>Saprolegnia</taxon>
    </lineage>
</organism>